<dbReference type="AlphaFoldDB" id="A0AAE0H3Z6"/>
<feature type="compositionally biased region" description="Basic and acidic residues" evidence="1">
    <location>
        <begin position="114"/>
        <end position="125"/>
    </location>
</feature>
<sequence>MESEEPISSDHEDSPFLKAPEAAACHTKQVQEGDNELVDAAERRRDATQNKRKFAEDTPMKTSRNSGADGFKLHTSFEFLKTPTKPPKESRHDQELQANTMFVDGNKSSPLSLTEERSGDQEYAY</sequence>
<proteinExistence type="predicted"/>
<evidence type="ECO:0000313" key="3">
    <source>
        <dbReference type="Proteomes" id="UP001190700"/>
    </source>
</evidence>
<evidence type="ECO:0000313" key="2">
    <source>
        <dbReference type="EMBL" id="KAK3289462.1"/>
    </source>
</evidence>
<reference evidence="2 3" key="1">
    <citation type="journal article" date="2015" name="Genome Biol. Evol.">
        <title>Comparative Genomics of a Bacterivorous Green Alga Reveals Evolutionary Causalities and Consequences of Phago-Mixotrophic Mode of Nutrition.</title>
        <authorList>
            <person name="Burns J.A."/>
            <person name="Paasch A."/>
            <person name="Narechania A."/>
            <person name="Kim E."/>
        </authorList>
    </citation>
    <scope>NUCLEOTIDE SEQUENCE [LARGE SCALE GENOMIC DNA]</scope>
    <source>
        <strain evidence="2 3">PLY_AMNH</strain>
    </source>
</reference>
<keyword evidence="3" id="KW-1185">Reference proteome</keyword>
<feature type="compositionally biased region" description="Polar residues" evidence="1">
    <location>
        <begin position="96"/>
        <end position="112"/>
    </location>
</feature>
<dbReference type="EMBL" id="LGRX02000127">
    <property type="protein sequence ID" value="KAK3289462.1"/>
    <property type="molecule type" value="Genomic_DNA"/>
</dbReference>
<feature type="compositionally biased region" description="Basic and acidic residues" evidence="1">
    <location>
        <begin position="86"/>
        <end position="95"/>
    </location>
</feature>
<feature type="compositionally biased region" description="Basic and acidic residues" evidence="1">
    <location>
        <begin position="40"/>
        <end position="59"/>
    </location>
</feature>
<protein>
    <submittedName>
        <fullName evidence="2">Uncharacterized protein</fullName>
    </submittedName>
</protein>
<organism evidence="2 3">
    <name type="scientific">Cymbomonas tetramitiformis</name>
    <dbReference type="NCBI Taxonomy" id="36881"/>
    <lineage>
        <taxon>Eukaryota</taxon>
        <taxon>Viridiplantae</taxon>
        <taxon>Chlorophyta</taxon>
        <taxon>Pyramimonadophyceae</taxon>
        <taxon>Pyramimonadales</taxon>
        <taxon>Pyramimonadaceae</taxon>
        <taxon>Cymbomonas</taxon>
    </lineage>
</organism>
<accession>A0AAE0H3Z6</accession>
<name>A0AAE0H3Z6_9CHLO</name>
<dbReference type="Proteomes" id="UP001190700">
    <property type="component" value="Unassembled WGS sequence"/>
</dbReference>
<feature type="region of interest" description="Disordered" evidence="1">
    <location>
        <begin position="1"/>
        <end position="125"/>
    </location>
</feature>
<evidence type="ECO:0000256" key="1">
    <source>
        <dbReference type="SAM" id="MobiDB-lite"/>
    </source>
</evidence>
<comment type="caution">
    <text evidence="2">The sequence shown here is derived from an EMBL/GenBank/DDBJ whole genome shotgun (WGS) entry which is preliminary data.</text>
</comment>
<gene>
    <name evidence="2" type="ORF">CYMTET_3112</name>
</gene>